<evidence type="ECO:0000256" key="13">
    <source>
        <dbReference type="SAM" id="Phobius"/>
    </source>
</evidence>
<feature type="transmembrane region" description="Helical" evidence="13">
    <location>
        <begin position="286"/>
        <end position="310"/>
    </location>
</feature>
<dbReference type="Gene3D" id="3.30.565.10">
    <property type="entry name" value="Histidine kinase-like ATPase, C-terminal domain"/>
    <property type="match status" value="1"/>
</dbReference>
<dbReference type="CDD" id="cd00075">
    <property type="entry name" value="HATPase"/>
    <property type="match status" value="1"/>
</dbReference>
<feature type="transmembrane region" description="Helical" evidence="13">
    <location>
        <begin position="387"/>
        <end position="405"/>
    </location>
</feature>
<feature type="transmembrane region" description="Helical" evidence="13">
    <location>
        <begin position="330"/>
        <end position="353"/>
    </location>
</feature>
<dbReference type="AlphaFoldDB" id="A0A6P0C9X5"/>
<dbReference type="SMART" id="SM00388">
    <property type="entry name" value="HisKA"/>
    <property type="match status" value="1"/>
</dbReference>
<dbReference type="RefSeq" id="WP_164352922.1">
    <property type="nucleotide sequence ID" value="NZ_JAABNT010000003.1"/>
</dbReference>
<comment type="catalytic activity">
    <reaction evidence="1">
        <text>ATP + protein L-histidine = ADP + protein N-phospho-L-histidine.</text>
        <dbReference type="EC" id="2.7.13.3"/>
    </reaction>
</comment>
<dbReference type="InterPro" id="IPR036890">
    <property type="entry name" value="HATPase_C_sf"/>
</dbReference>
<comment type="caution">
    <text evidence="15">The sequence shown here is derived from an EMBL/GenBank/DDBJ whole genome shotgun (WGS) entry which is preliminary data.</text>
</comment>
<dbReference type="SUPFAM" id="SSF55874">
    <property type="entry name" value="ATPase domain of HSP90 chaperone/DNA topoisomerase II/histidine kinase"/>
    <property type="match status" value="1"/>
</dbReference>
<reference evidence="15 16" key="1">
    <citation type="submission" date="2020-01" db="EMBL/GenBank/DDBJ databases">
        <title>Sulfitobacter sediminilitoris sp. nov., isolated from a tidal flat.</title>
        <authorList>
            <person name="Park S."/>
            <person name="Yoon J.-H."/>
        </authorList>
    </citation>
    <scope>NUCLEOTIDE SEQUENCE [LARGE SCALE GENOMIC DNA]</scope>
    <source>
        <strain evidence="15 16">JBTF-M27</strain>
    </source>
</reference>
<gene>
    <name evidence="15" type="ORF">GV827_06170</name>
</gene>
<comment type="similarity">
    <text evidence="3">Belongs to the sodium:solute symporter (SSF) (TC 2.A.21) family.</text>
</comment>
<dbReference type="Proteomes" id="UP000468591">
    <property type="component" value="Unassembled WGS sequence"/>
</dbReference>
<dbReference type="PROSITE" id="PS50283">
    <property type="entry name" value="NA_SOLUT_SYMP_3"/>
    <property type="match status" value="1"/>
</dbReference>
<name>A0A6P0C9X5_9RHOB</name>
<dbReference type="InterPro" id="IPR005467">
    <property type="entry name" value="His_kinase_dom"/>
</dbReference>
<evidence type="ECO:0000256" key="11">
    <source>
        <dbReference type="ARBA" id="ARBA00023136"/>
    </source>
</evidence>
<evidence type="ECO:0000256" key="12">
    <source>
        <dbReference type="SAM" id="Coils"/>
    </source>
</evidence>
<dbReference type="CDD" id="cd00082">
    <property type="entry name" value="HisKA"/>
    <property type="match status" value="1"/>
</dbReference>
<keyword evidence="11 13" id="KW-0472">Membrane</keyword>
<keyword evidence="8" id="KW-0418">Kinase</keyword>
<evidence type="ECO:0000256" key="10">
    <source>
        <dbReference type="ARBA" id="ARBA00023012"/>
    </source>
</evidence>
<feature type="coiled-coil region" evidence="12">
    <location>
        <begin position="643"/>
        <end position="673"/>
    </location>
</feature>
<evidence type="ECO:0000256" key="3">
    <source>
        <dbReference type="ARBA" id="ARBA00006434"/>
    </source>
</evidence>
<feature type="transmembrane region" description="Helical" evidence="13">
    <location>
        <begin position="167"/>
        <end position="184"/>
    </location>
</feature>
<dbReference type="GO" id="GO:0000155">
    <property type="term" value="F:phosphorelay sensor kinase activity"/>
    <property type="evidence" value="ECO:0007669"/>
    <property type="project" value="InterPro"/>
</dbReference>
<evidence type="ECO:0000256" key="2">
    <source>
        <dbReference type="ARBA" id="ARBA00004141"/>
    </source>
</evidence>
<evidence type="ECO:0000313" key="15">
    <source>
        <dbReference type="EMBL" id="NEK21985.1"/>
    </source>
</evidence>
<accession>A0A6P0C9X5</accession>
<dbReference type="SMART" id="SM00387">
    <property type="entry name" value="HATPase_c"/>
    <property type="match status" value="1"/>
</dbReference>
<evidence type="ECO:0000256" key="1">
    <source>
        <dbReference type="ARBA" id="ARBA00000085"/>
    </source>
</evidence>
<evidence type="ECO:0000256" key="6">
    <source>
        <dbReference type="ARBA" id="ARBA00022679"/>
    </source>
</evidence>
<dbReference type="EC" id="2.7.13.3" evidence="4"/>
<keyword evidence="10" id="KW-0902">Two-component regulatory system</keyword>
<dbReference type="InterPro" id="IPR003661">
    <property type="entry name" value="HisK_dim/P_dom"/>
</dbReference>
<sequence>MVALNQLVLVCLAYVVFLFGVAFLAERAALRGRGGALLRSPIVYTLSLSIYCTAWTFYGAVGYAARSGLEYLTIYLGPSLVMIGWWWGLRRLVRIGRSQRVTSIADLISSRYGKSNVLAIAVTLMAVIGVTPYIALQLQSVVLSLSIFAAPEMGADQSESGFSAAKAAFWVAAGLAVFTVLFGTRNLNVNERHHGVVIAVAVEAVVKLVALLAVGIFVVWGLAGGMGQTLARIDAAEIGAWDVQGSRWVALTMLSAAAFLCLPRMFQVMVVENDDERHLQIASWAFPAYLMLMSLFVVPIAVVGLDVLPAGSNPDLFVLSLPLSQNQNGLAMLSFLGGFSSATSMVIVATLALSTMVSNHIVMPVWLAVRQGGATQSGDVRSVVIRARRLSILFIISLGFFYYRASGGSGALAAIGTISFGGVAQFLPALMGGIFWRGATRLGALCGLGTGFALWFFTMLLPSFGVDAALSKEVFEQGLMGLSWLRPHALFGIEGLDPTVHAVVWSLALNTLVFLFVSIFTFPDPIERLQGAQFVNVLEHGAPTRGWTASVAGSEDLMIMSQRILGASEAQAFFRAEAKAQGLAGHLPEPTPTFVQGLERELAASVGAATAHAMVSQIVGGTSVSVQDLLAVADESAQMLEYSSQLELKSRELSETAAQLRAANEKLTQLSLQKDAFLSQISHELRTPMTSIRSFSEILRDAGAMEEADKTRYASIIHSETIRLTRLLDDLLDLSVLENGQVSLHLGQEPLYSVLDRALTTSLAGAERAMQVEITPGAENVVLNTDLDRLVQVFINLISNAQKYCHADIPKLIITPQITERGLSIDFVDNGEGIATDEHAVIFEKFYRVTGAQGEGAGLGLAICQEIMARLGGQIAYLKGRSGAAFRVSLPNAALDDSPRAKATAAS</sequence>
<dbReference type="PANTHER" id="PTHR43711">
    <property type="entry name" value="TWO-COMPONENT HISTIDINE KINASE"/>
    <property type="match status" value="1"/>
</dbReference>
<dbReference type="InterPro" id="IPR038377">
    <property type="entry name" value="Na/Glc_symporter_sf"/>
</dbReference>
<evidence type="ECO:0000256" key="5">
    <source>
        <dbReference type="ARBA" id="ARBA00022553"/>
    </source>
</evidence>
<feature type="transmembrane region" description="Helical" evidence="13">
    <location>
        <begin position="42"/>
        <end position="65"/>
    </location>
</feature>
<dbReference type="InterPro" id="IPR003594">
    <property type="entry name" value="HATPase_dom"/>
</dbReference>
<dbReference type="Pfam" id="PF02518">
    <property type="entry name" value="HATPase_c"/>
    <property type="match status" value="1"/>
</dbReference>
<dbReference type="Pfam" id="PF00512">
    <property type="entry name" value="HisKA"/>
    <property type="match status" value="1"/>
</dbReference>
<dbReference type="InterPro" id="IPR004358">
    <property type="entry name" value="Sig_transdc_His_kin-like_C"/>
</dbReference>
<evidence type="ECO:0000259" key="14">
    <source>
        <dbReference type="PROSITE" id="PS50109"/>
    </source>
</evidence>
<keyword evidence="5" id="KW-0597">Phosphoprotein</keyword>
<feature type="transmembrane region" description="Helical" evidence="13">
    <location>
        <begin position="248"/>
        <end position="266"/>
    </location>
</feature>
<protein>
    <recommendedName>
        <fullName evidence="4">histidine kinase</fullName>
        <ecNumber evidence="4">2.7.13.3</ecNumber>
    </recommendedName>
</protein>
<dbReference type="PANTHER" id="PTHR43711:SF1">
    <property type="entry name" value="HISTIDINE KINASE 1"/>
    <property type="match status" value="1"/>
</dbReference>
<dbReference type="InterPro" id="IPR050736">
    <property type="entry name" value="Sensor_HK_Regulatory"/>
</dbReference>
<dbReference type="CDD" id="cd10322">
    <property type="entry name" value="SLC5sbd"/>
    <property type="match status" value="1"/>
</dbReference>
<proteinExistence type="inferred from homology"/>
<keyword evidence="7 13" id="KW-0812">Transmembrane</keyword>
<dbReference type="FunFam" id="1.10.287.130:FF:000001">
    <property type="entry name" value="Two-component sensor histidine kinase"/>
    <property type="match status" value="1"/>
</dbReference>
<feature type="transmembrane region" description="Helical" evidence="13">
    <location>
        <begin position="6"/>
        <end position="30"/>
    </location>
</feature>
<keyword evidence="16" id="KW-1185">Reference proteome</keyword>
<dbReference type="PRINTS" id="PR00344">
    <property type="entry name" value="BCTRLSENSOR"/>
</dbReference>
<keyword evidence="9 13" id="KW-1133">Transmembrane helix</keyword>
<dbReference type="PROSITE" id="PS50109">
    <property type="entry name" value="HIS_KIN"/>
    <property type="match status" value="1"/>
</dbReference>
<dbReference type="GO" id="GO:0022857">
    <property type="term" value="F:transmembrane transporter activity"/>
    <property type="evidence" value="ECO:0007669"/>
    <property type="project" value="InterPro"/>
</dbReference>
<dbReference type="EMBL" id="JAABNT010000003">
    <property type="protein sequence ID" value="NEK21985.1"/>
    <property type="molecule type" value="Genomic_DNA"/>
</dbReference>
<keyword evidence="6" id="KW-0808">Transferase</keyword>
<dbReference type="Gene3D" id="1.20.1730.10">
    <property type="entry name" value="Sodium/glucose cotransporter"/>
    <property type="match status" value="1"/>
</dbReference>
<dbReference type="InterPro" id="IPR001734">
    <property type="entry name" value="Na/solute_symporter"/>
</dbReference>
<feature type="transmembrane region" description="Helical" evidence="13">
    <location>
        <begin position="71"/>
        <end position="89"/>
    </location>
</feature>
<feature type="transmembrane region" description="Helical" evidence="13">
    <location>
        <begin position="411"/>
        <end position="430"/>
    </location>
</feature>
<dbReference type="GO" id="GO:0016020">
    <property type="term" value="C:membrane"/>
    <property type="evidence" value="ECO:0007669"/>
    <property type="project" value="UniProtKB-SubCell"/>
</dbReference>
<feature type="transmembrane region" description="Helical" evidence="13">
    <location>
        <begin position="117"/>
        <end position="136"/>
    </location>
</feature>
<feature type="transmembrane region" description="Helical" evidence="13">
    <location>
        <begin position="442"/>
        <end position="461"/>
    </location>
</feature>
<keyword evidence="12" id="KW-0175">Coiled coil</keyword>
<feature type="domain" description="Histidine kinase" evidence="14">
    <location>
        <begin position="680"/>
        <end position="894"/>
    </location>
</feature>
<organism evidence="15 16">
    <name type="scientific">Sulfitobacter sediminilitoris</name>
    <dbReference type="NCBI Taxonomy" id="2698830"/>
    <lineage>
        <taxon>Bacteria</taxon>
        <taxon>Pseudomonadati</taxon>
        <taxon>Pseudomonadota</taxon>
        <taxon>Alphaproteobacteria</taxon>
        <taxon>Rhodobacterales</taxon>
        <taxon>Roseobacteraceae</taxon>
        <taxon>Sulfitobacter</taxon>
    </lineage>
</organism>
<dbReference type="InterPro" id="IPR036097">
    <property type="entry name" value="HisK_dim/P_sf"/>
</dbReference>
<comment type="subcellular location">
    <subcellularLocation>
        <location evidence="2">Membrane</location>
        <topology evidence="2">Multi-pass membrane protein</topology>
    </subcellularLocation>
</comment>
<dbReference type="Gene3D" id="1.10.287.130">
    <property type="match status" value="1"/>
</dbReference>
<evidence type="ECO:0000256" key="4">
    <source>
        <dbReference type="ARBA" id="ARBA00012438"/>
    </source>
</evidence>
<feature type="transmembrane region" description="Helical" evidence="13">
    <location>
        <begin position="196"/>
        <end position="223"/>
    </location>
</feature>
<evidence type="ECO:0000256" key="7">
    <source>
        <dbReference type="ARBA" id="ARBA00022692"/>
    </source>
</evidence>
<evidence type="ECO:0000256" key="9">
    <source>
        <dbReference type="ARBA" id="ARBA00022989"/>
    </source>
</evidence>
<evidence type="ECO:0000313" key="16">
    <source>
        <dbReference type="Proteomes" id="UP000468591"/>
    </source>
</evidence>
<feature type="transmembrane region" description="Helical" evidence="13">
    <location>
        <begin position="502"/>
        <end position="522"/>
    </location>
</feature>
<dbReference type="SUPFAM" id="SSF47384">
    <property type="entry name" value="Homodimeric domain of signal transducing histidine kinase"/>
    <property type="match status" value="1"/>
</dbReference>
<evidence type="ECO:0000256" key="8">
    <source>
        <dbReference type="ARBA" id="ARBA00022777"/>
    </source>
</evidence>